<proteinExistence type="predicted"/>
<organism evidence="1 2">
    <name type="scientific">Neobacillus mesonae</name>
    <dbReference type="NCBI Taxonomy" id="1193713"/>
    <lineage>
        <taxon>Bacteria</taxon>
        <taxon>Bacillati</taxon>
        <taxon>Bacillota</taxon>
        <taxon>Bacilli</taxon>
        <taxon>Bacillales</taxon>
        <taxon>Bacillaceae</taxon>
        <taxon>Neobacillus</taxon>
    </lineage>
</organism>
<dbReference type="EMBL" id="CP022572">
    <property type="protein sequence ID" value="AZU61683.1"/>
    <property type="molecule type" value="Genomic_DNA"/>
</dbReference>
<evidence type="ECO:0000313" key="2">
    <source>
        <dbReference type="Proteomes" id="UP000282892"/>
    </source>
</evidence>
<reference evidence="1 2" key="1">
    <citation type="submission" date="2017-07" db="EMBL/GenBank/DDBJ databases">
        <title>The complete genome sequence of Bacillus mesonae strain H20-5, an efficient strain improving plant abiotic stress resistance.</title>
        <authorList>
            <person name="Kim S.Y."/>
            <person name="Song H."/>
            <person name="Sang M.K."/>
            <person name="Weon H.-Y."/>
            <person name="Song J."/>
        </authorList>
    </citation>
    <scope>NUCLEOTIDE SEQUENCE [LARGE SCALE GENOMIC DNA]</scope>
    <source>
        <strain evidence="1 2">H20-5</strain>
    </source>
</reference>
<evidence type="ECO:0000313" key="1">
    <source>
        <dbReference type="EMBL" id="AZU61683.1"/>
    </source>
</evidence>
<protein>
    <submittedName>
        <fullName evidence="1">Uncharacterized protein</fullName>
    </submittedName>
</protein>
<sequence>MNVNNLNVAEQRSTQYTIPPKENLLPIFMGHEVVQALGRLRSRWNTVTHEETIKRAIEERHSLKELTFSKVNQGIIWLEKDVRKKLIKDALKKG</sequence>
<dbReference type="KEGG" id="nmk:CHR53_10560"/>
<name>A0A3Q9QW62_9BACI</name>
<gene>
    <name evidence="1" type="ORF">CHR53_10560</name>
</gene>
<dbReference type="AlphaFoldDB" id="A0A3Q9QW62"/>
<keyword evidence="2" id="KW-1185">Reference proteome</keyword>
<dbReference type="RefSeq" id="WP_066396764.1">
    <property type="nucleotide sequence ID" value="NZ_CP022572.1"/>
</dbReference>
<dbReference type="Proteomes" id="UP000282892">
    <property type="component" value="Chromosome"/>
</dbReference>
<accession>A0A3Q9QW62</accession>
<dbReference type="OrthoDB" id="2836576at2"/>